<evidence type="ECO:0000256" key="3">
    <source>
        <dbReference type="ARBA" id="ARBA00023295"/>
    </source>
</evidence>
<keyword evidence="7" id="KW-1185">Reference proteome</keyword>
<protein>
    <submittedName>
        <fullName evidence="6">Uncharacterized protein</fullName>
    </submittedName>
</protein>
<dbReference type="SUPFAM" id="SSF51445">
    <property type="entry name" value="(Trans)glycosidases"/>
    <property type="match status" value="1"/>
</dbReference>
<feature type="chain" id="PRO_5043493821" evidence="5">
    <location>
        <begin position="25"/>
        <end position="487"/>
    </location>
</feature>
<dbReference type="InterPro" id="IPR001360">
    <property type="entry name" value="Glyco_hydro_1"/>
</dbReference>
<dbReference type="AlphaFoldDB" id="A0AAU9P390"/>
<dbReference type="GO" id="GO:0005975">
    <property type="term" value="P:carbohydrate metabolic process"/>
    <property type="evidence" value="ECO:0007669"/>
    <property type="project" value="InterPro"/>
</dbReference>
<evidence type="ECO:0000256" key="1">
    <source>
        <dbReference type="ARBA" id="ARBA00010838"/>
    </source>
</evidence>
<dbReference type="Pfam" id="PF00232">
    <property type="entry name" value="Glyco_hydro_1"/>
    <property type="match status" value="2"/>
</dbReference>
<evidence type="ECO:0000256" key="4">
    <source>
        <dbReference type="RuleBase" id="RU003690"/>
    </source>
</evidence>
<dbReference type="InterPro" id="IPR033132">
    <property type="entry name" value="GH_1_N_CS"/>
</dbReference>
<keyword evidence="3" id="KW-0326">Glycosidase</keyword>
<feature type="signal peptide" evidence="5">
    <location>
        <begin position="1"/>
        <end position="24"/>
    </location>
</feature>
<dbReference type="InterPro" id="IPR017853">
    <property type="entry name" value="GH"/>
</dbReference>
<dbReference type="PRINTS" id="PR00131">
    <property type="entry name" value="GLHYDRLASE1"/>
</dbReference>
<comment type="caution">
    <text evidence="6">The sequence shown here is derived from an EMBL/GenBank/DDBJ whole genome shotgun (WGS) entry which is preliminary data.</text>
</comment>
<dbReference type="Proteomes" id="UP001157418">
    <property type="component" value="Unassembled WGS sequence"/>
</dbReference>
<dbReference type="PANTHER" id="PTHR10353">
    <property type="entry name" value="GLYCOSYL HYDROLASE"/>
    <property type="match status" value="1"/>
</dbReference>
<keyword evidence="5" id="KW-0732">Signal</keyword>
<comment type="similarity">
    <text evidence="1 4">Belongs to the glycosyl hydrolase 1 family.</text>
</comment>
<gene>
    <name evidence="6" type="ORF">LVIROSA_LOCUS30268</name>
</gene>
<reference evidence="6 7" key="1">
    <citation type="submission" date="2022-01" db="EMBL/GenBank/DDBJ databases">
        <authorList>
            <person name="Xiong W."/>
            <person name="Schranz E."/>
        </authorList>
    </citation>
    <scope>NUCLEOTIDE SEQUENCE [LARGE SCALE GENOMIC DNA]</scope>
</reference>
<sequence length="487" mass="55654">MKSKSPSIFLLLFIICVCALVLEASNNGHGSFKMEGNEEHHIKRSDFPDGFLFGAATSSYQVEGAYLEDGKSLSNWDAFCHSVGCGENGDVADDHYHLFLEDIDMMHSLGIKAYRFSISWARILPRGKSGEVNPAGITFDNKIIDNLILKGIEPFVTIHHFDFPQELEVKYGSWLNPEMQEEFVLLAETCYKYFGDRVKYWITINEPNLFTNAAYESGDFPPARCSEPFGNCLAGNSDVEPLIVMHNMLLANGKATKLYHDIYQPKHGGSIGIVVSCLMYEPLTNTDLDREAAERAFAFNIGWVLDPLIYGDYPEEMHKYLGSRLPKRDGVLIGECTGLEVFFVVPRGMEEIVNHIKIRYNNKPMFITENGYSSPDVYEERVHEISNDVKRIEFHSKYLAFLAKSLRNGADVRGYFVWSLMDSYEWLQGYDVRFGLYYVDRETLTRRPKLSAKWYKDFLMNKSELIDMKALGGRRSFQNNVTMLRNG</sequence>
<accession>A0AAU9P390</accession>
<keyword evidence="2" id="KW-0378">Hydrolase</keyword>
<dbReference type="PROSITE" id="PS00653">
    <property type="entry name" value="GLYCOSYL_HYDROL_F1_2"/>
    <property type="match status" value="1"/>
</dbReference>
<proteinExistence type="inferred from homology"/>
<dbReference type="FunFam" id="3.20.20.80:FF:000020">
    <property type="entry name" value="Beta-glucosidase 12"/>
    <property type="match status" value="1"/>
</dbReference>
<evidence type="ECO:0000256" key="5">
    <source>
        <dbReference type="SAM" id="SignalP"/>
    </source>
</evidence>
<organism evidence="6 7">
    <name type="scientific">Lactuca virosa</name>
    <dbReference type="NCBI Taxonomy" id="75947"/>
    <lineage>
        <taxon>Eukaryota</taxon>
        <taxon>Viridiplantae</taxon>
        <taxon>Streptophyta</taxon>
        <taxon>Embryophyta</taxon>
        <taxon>Tracheophyta</taxon>
        <taxon>Spermatophyta</taxon>
        <taxon>Magnoliopsida</taxon>
        <taxon>eudicotyledons</taxon>
        <taxon>Gunneridae</taxon>
        <taxon>Pentapetalae</taxon>
        <taxon>asterids</taxon>
        <taxon>campanulids</taxon>
        <taxon>Asterales</taxon>
        <taxon>Asteraceae</taxon>
        <taxon>Cichorioideae</taxon>
        <taxon>Cichorieae</taxon>
        <taxon>Lactucinae</taxon>
        <taxon>Lactuca</taxon>
    </lineage>
</organism>
<name>A0AAU9P390_9ASTR</name>
<evidence type="ECO:0000313" key="7">
    <source>
        <dbReference type="Proteomes" id="UP001157418"/>
    </source>
</evidence>
<dbReference type="EMBL" id="CAKMRJ010005523">
    <property type="protein sequence ID" value="CAH1444441.1"/>
    <property type="molecule type" value="Genomic_DNA"/>
</dbReference>
<dbReference type="GO" id="GO:0008422">
    <property type="term" value="F:beta-glucosidase activity"/>
    <property type="evidence" value="ECO:0007669"/>
    <property type="project" value="TreeGrafter"/>
</dbReference>
<dbReference type="PANTHER" id="PTHR10353:SF268">
    <property type="entry name" value="BETA-GLUCOSIDASE"/>
    <property type="match status" value="1"/>
</dbReference>
<evidence type="ECO:0000313" key="6">
    <source>
        <dbReference type="EMBL" id="CAH1444441.1"/>
    </source>
</evidence>
<evidence type="ECO:0000256" key="2">
    <source>
        <dbReference type="ARBA" id="ARBA00022801"/>
    </source>
</evidence>
<dbReference type="Gene3D" id="3.20.20.80">
    <property type="entry name" value="Glycosidases"/>
    <property type="match status" value="2"/>
</dbReference>